<evidence type="ECO:0000256" key="5">
    <source>
        <dbReference type="ARBA" id="ARBA00023136"/>
    </source>
</evidence>
<dbReference type="GeneID" id="117350669"/>
<feature type="compositionally biased region" description="Polar residues" evidence="6">
    <location>
        <begin position="404"/>
        <end position="417"/>
    </location>
</feature>
<comment type="subcellular location">
    <subcellularLocation>
        <location evidence="1">Membrane</location>
        <topology evidence="1">Multi-pass membrane protein</topology>
    </subcellularLocation>
</comment>
<dbReference type="KEGG" id="gsh:117350669"/>
<reference evidence="8" key="1">
    <citation type="submission" date="2025-08" db="UniProtKB">
        <authorList>
            <consortium name="RefSeq"/>
        </authorList>
    </citation>
    <scope>IDENTIFICATION</scope>
</reference>
<organism evidence="7 8">
    <name type="scientific">Geotrypetes seraphini</name>
    <name type="common">Gaboon caecilian</name>
    <name type="synonym">Caecilia seraphini</name>
    <dbReference type="NCBI Taxonomy" id="260995"/>
    <lineage>
        <taxon>Eukaryota</taxon>
        <taxon>Metazoa</taxon>
        <taxon>Chordata</taxon>
        <taxon>Craniata</taxon>
        <taxon>Vertebrata</taxon>
        <taxon>Euteleostomi</taxon>
        <taxon>Amphibia</taxon>
        <taxon>Gymnophiona</taxon>
        <taxon>Geotrypetes</taxon>
    </lineage>
</organism>
<dbReference type="RefSeq" id="XP_033781029.1">
    <property type="nucleotide sequence ID" value="XM_033925138.1"/>
</dbReference>
<feature type="compositionally biased region" description="Basic and acidic residues" evidence="6">
    <location>
        <begin position="431"/>
        <end position="443"/>
    </location>
</feature>
<evidence type="ECO:0000256" key="3">
    <source>
        <dbReference type="ARBA" id="ARBA00022692"/>
    </source>
</evidence>
<feature type="compositionally biased region" description="Polar residues" evidence="6">
    <location>
        <begin position="281"/>
        <end position="299"/>
    </location>
</feature>
<dbReference type="PANTHER" id="PTHR43461">
    <property type="entry name" value="TRANSMEMBRANE PROTEIN 256"/>
    <property type="match status" value="1"/>
</dbReference>
<feature type="region of interest" description="Disordered" evidence="6">
    <location>
        <begin position="108"/>
        <end position="171"/>
    </location>
</feature>
<feature type="region of interest" description="Disordered" evidence="6">
    <location>
        <begin position="261"/>
        <end position="306"/>
    </location>
</feature>
<name>A0A6P8PB78_GEOSA</name>
<dbReference type="PANTHER" id="PTHR43461:SF1">
    <property type="entry name" value="TRANSMEMBRANE PROTEIN 256"/>
    <property type="match status" value="1"/>
</dbReference>
<keyword evidence="7" id="KW-1185">Reference proteome</keyword>
<dbReference type="Pfam" id="PF04241">
    <property type="entry name" value="DUF423"/>
    <property type="match status" value="1"/>
</dbReference>
<proteinExistence type="inferred from homology"/>
<sequence>MDKGAVWKNCFRAMAAVGSGRLFLRVGAVSGALAVAAGAYGAHGQRLSVQDDYQKELYSTANKYHFLHSLALLAVPQCRKPLLILQRLYFYLKKYFWLASPSGIEPHAQDGARNVTGVETKEFQGVPRRLRGEDNVEEKKPEQKSKPRMQPEKSSVDVGQSTKHREQENKSCWARPGYIDRLEEHVMNLRDTDEEKACRYRYHRIQEDRHYHRERDRPSGIYSHRGSSAALGRERAKPQAVDVKVRPGVIYREVLPHSRPRVIRLDSTPPMHQPDSRPATARSQSPSAADQAATASSPRPHSYIKPSGIINESTVLVNQNQLQFSETLEMDGDPSPIFRPQTPSPMDQGSQPQSHSNNMGLGAPTQFDLFQSPIPAPPESPDIQEDAMSPNPLLHTSSNRRLHTTSSYHQNSQSSEKPPQIIQDYPSSPYPEEHPESSRDHQRPGLSAQDSQSPSPKCYSHSSWTLTSENQISVEHPLSPLAASHDPHSGRVVYDARALHGHAAREREEDQGRSRFAHLKTAQPEEKATGWKRVYTQRSSNPYGGTRQTFNLPPLVNINRYRFQMPQSMVCKIPRA</sequence>
<feature type="region of interest" description="Disordered" evidence="6">
    <location>
        <begin position="210"/>
        <end position="239"/>
    </location>
</feature>
<keyword evidence="5" id="KW-0472">Membrane</keyword>
<evidence type="ECO:0000313" key="7">
    <source>
        <dbReference type="Proteomes" id="UP000515159"/>
    </source>
</evidence>
<protein>
    <submittedName>
        <fullName evidence="8">Transmembrane protein 256 isoform X1</fullName>
    </submittedName>
</protein>
<gene>
    <name evidence="8" type="primary">TMEM256</name>
</gene>
<evidence type="ECO:0000256" key="6">
    <source>
        <dbReference type="SAM" id="MobiDB-lite"/>
    </source>
</evidence>
<evidence type="ECO:0000256" key="2">
    <source>
        <dbReference type="ARBA" id="ARBA00006208"/>
    </source>
</evidence>
<evidence type="ECO:0000256" key="4">
    <source>
        <dbReference type="ARBA" id="ARBA00022989"/>
    </source>
</evidence>
<keyword evidence="3 8" id="KW-0812">Transmembrane</keyword>
<accession>A0A6P8PB78</accession>
<dbReference type="InterPro" id="IPR006696">
    <property type="entry name" value="DUF423"/>
</dbReference>
<dbReference type="InParanoid" id="A0A6P8PB78"/>
<feature type="compositionally biased region" description="Polar residues" evidence="6">
    <location>
        <begin position="344"/>
        <end position="359"/>
    </location>
</feature>
<comment type="similarity">
    <text evidence="2">Belongs to the TMEM256 family.</text>
</comment>
<dbReference type="CTD" id="254863"/>
<keyword evidence="4" id="KW-1133">Transmembrane helix</keyword>
<feature type="compositionally biased region" description="Polar residues" evidence="6">
    <location>
        <begin position="448"/>
        <end position="462"/>
    </location>
</feature>
<feature type="compositionally biased region" description="Basic and acidic residues" evidence="6">
    <location>
        <begin position="130"/>
        <end position="155"/>
    </location>
</feature>
<evidence type="ECO:0000313" key="8">
    <source>
        <dbReference type="RefSeq" id="XP_033781029.1"/>
    </source>
</evidence>
<feature type="region of interest" description="Disordered" evidence="6">
    <location>
        <begin position="329"/>
        <end position="462"/>
    </location>
</feature>
<dbReference type="GO" id="GO:0016020">
    <property type="term" value="C:membrane"/>
    <property type="evidence" value="ECO:0007669"/>
    <property type="project" value="UniProtKB-SubCell"/>
</dbReference>
<evidence type="ECO:0000256" key="1">
    <source>
        <dbReference type="ARBA" id="ARBA00004141"/>
    </source>
</evidence>
<dbReference type="OrthoDB" id="9905581at2759"/>
<dbReference type="Proteomes" id="UP000515159">
    <property type="component" value="Chromosome 16"/>
</dbReference>
<dbReference type="AlphaFoldDB" id="A0A6P8PB78"/>